<dbReference type="HOGENOM" id="CLU_3266904_0_0_4"/>
<dbReference type="AlphaFoldDB" id="A0A0E1W9J9"/>
<name>A0A0E1W9J9_BURPE</name>
<organism evidence="1">
    <name type="scientific">Burkholderia pseudomallei 1710a</name>
    <dbReference type="NCBI Taxonomy" id="320371"/>
    <lineage>
        <taxon>Bacteria</taxon>
        <taxon>Pseudomonadati</taxon>
        <taxon>Pseudomonadota</taxon>
        <taxon>Betaproteobacteria</taxon>
        <taxon>Burkholderiales</taxon>
        <taxon>Burkholderiaceae</taxon>
        <taxon>Burkholderia</taxon>
        <taxon>pseudomallei group</taxon>
    </lineage>
</organism>
<dbReference type="RefSeq" id="WP_004527430.1">
    <property type="nucleotide sequence ID" value="NZ_CM000832.1"/>
</dbReference>
<dbReference type="EMBL" id="CM000832">
    <property type="protein sequence ID" value="EET09026.1"/>
    <property type="molecule type" value="Genomic_DNA"/>
</dbReference>
<gene>
    <name evidence="1" type="ORF">BURPS1710A_3270</name>
</gene>
<proteinExistence type="predicted"/>
<dbReference type="Proteomes" id="UP000001812">
    <property type="component" value="Chromosome I"/>
</dbReference>
<accession>A0A0E1W9J9</accession>
<sequence length="41" mass="4801">MRIVNMRFAEFRYIPPPKRLDVASGAMHAFRRLDRPASPQT</sequence>
<reference evidence="1" key="1">
    <citation type="submission" date="2009-05" db="EMBL/GenBank/DDBJ databases">
        <authorList>
            <person name="Harkins D.M."/>
            <person name="DeShazer D."/>
            <person name="Woods D.E."/>
            <person name="Brinkac L.M."/>
            <person name="Brown K.A."/>
            <person name="Hung G.C."/>
            <person name="Tuanyok A."/>
            <person name="Zhang B."/>
            <person name="Nierman W.C."/>
        </authorList>
    </citation>
    <scope>NUCLEOTIDE SEQUENCE [LARGE SCALE GENOMIC DNA]</scope>
    <source>
        <strain evidence="1">1710a</strain>
    </source>
</reference>
<evidence type="ECO:0000313" key="1">
    <source>
        <dbReference type="EMBL" id="EET09026.1"/>
    </source>
</evidence>
<protein>
    <submittedName>
        <fullName evidence="1">Ubiquinol oxidase, subunit II</fullName>
    </submittedName>
</protein>